<dbReference type="EMBL" id="BPRE01000009">
    <property type="protein sequence ID" value="GJE76481.1"/>
    <property type="molecule type" value="Genomic_DNA"/>
</dbReference>
<evidence type="ECO:0000313" key="2">
    <source>
        <dbReference type="EMBL" id="GJE76481.1"/>
    </source>
</evidence>
<protein>
    <recommendedName>
        <fullName evidence="4">Invasion associated locus b family protein</fullName>
    </recommendedName>
</protein>
<evidence type="ECO:0000313" key="3">
    <source>
        <dbReference type="Proteomes" id="UP001055093"/>
    </source>
</evidence>
<name>A0ABQ4UW24_9HYPH</name>
<proteinExistence type="predicted"/>
<feature type="region of interest" description="Disordered" evidence="1">
    <location>
        <begin position="69"/>
        <end position="102"/>
    </location>
</feature>
<evidence type="ECO:0000256" key="1">
    <source>
        <dbReference type="SAM" id="MobiDB-lite"/>
    </source>
</evidence>
<accession>A0ABQ4UW24</accession>
<keyword evidence="3" id="KW-1185">Reference proteome</keyword>
<gene>
    <name evidence="2" type="ORF">BGCPKDLD_3075</name>
</gene>
<sequence>MLPREKATGTARSSGTLSEMTRPIIPFLPVSGRCLPALPVLLAPWMIAAGAMLVPAPVEPAFAQAAGEAPAAEAAPEEGRRGRRARRQPKASPKNSALPPGMQQAVPLAVFGDWNVFTNGGQSRDKLCYAIAQPTARSPKSLARDTGYLFVSLAKGGAQSEIAVMLGFKPRPAAAQAKPGAAAAPSDPYLTVGANRYGLVVKDENAWIQNQAEEPRIVAEMSRTQTATVRTTSQRGNPTQDEYALGGFAEALKRAREECK</sequence>
<comment type="caution">
    <text evidence="2">The sequence shown here is derived from an EMBL/GenBank/DDBJ whole genome shotgun (WGS) entry which is preliminary data.</text>
</comment>
<evidence type="ECO:0008006" key="4">
    <source>
        <dbReference type="Google" id="ProtNLM"/>
    </source>
</evidence>
<feature type="region of interest" description="Disordered" evidence="1">
    <location>
        <begin position="222"/>
        <end position="241"/>
    </location>
</feature>
<dbReference type="Proteomes" id="UP001055093">
    <property type="component" value="Unassembled WGS sequence"/>
</dbReference>
<organism evidence="2 3">
    <name type="scientific">Methylorubrum suomiense</name>
    <dbReference type="NCBI Taxonomy" id="144191"/>
    <lineage>
        <taxon>Bacteria</taxon>
        <taxon>Pseudomonadati</taxon>
        <taxon>Pseudomonadota</taxon>
        <taxon>Alphaproteobacteria</taxon>
        <taxon>Hyphomicrobiales</taxon>
        <taxon>Methylobacteriaceae</taxon>
        <taxon>Methylorubrum</taxon>
    </lineage>
</organism>
<reference evidence="2" key="2">
    <citation type="submission" date="2021-08" db="EMBL/GenBank/DDBJ databases">
        <authorList>
            <person name="Tani A."/>
            <person name="Ola A."/>
            <person name="Ogura Y."/>
            <person name="Katsura K."/>
            <person name="Hayashi T."/>
        </authorList>
    </citation>
    <scope>NUCLEOTIDE SEQUENCE</scope>
    <source>
        <strain evidence="2">DSM 14458</strain>
    </source>
</reference>
<reference evidence="2" key="1">
    <citation type="journal article" date="2021" name="Front. Microbiol.">
        <title>Comprehensive Comparative Genomics and Phenotyping of Methylobacterium Species.</title>
        <authorList>
            <person name="Alessa O."/>
            <person name="Ogura Y."/>
            <person name="Fujitani Y."/>
            <person name="Takami H."/>
            <person name="Hayashi T."/>
            <person name="Sahin N."/>
            <person name="Tani A."/>
        </authorList>
    </citation>
    <scope>NUCLEOTIDE SEQUENCE</scope>
    <source>
        <strain evidence="2">DSM 14458</strain>
    </source>
</reference>
<feature type="compositionally biased region" description="Polar residues" evidence="1">
    <location>
        <begin position="222"/>
        <end position="240"/>
    </location>
</feature>